<protein>
    <submittedName>
        <fullName evidence="4">GTP-binding protein</fullName>
    </submittedName>
</protein>
<dbReference type="Pfam" id="PF01926">
    <property type="entry name" value="MMR_HSR1"/>
    <property type="match status" value="1"/>
</dbReference>
<dbReference type="RefSeq" id="WP_121522040.1">
    <property type="nucleotide sequence ID" value="NZ_RCHR01000002.1"/>
</dbReference>
<dbReference type="AlphaFoldDB" id="A0A498DQN5"/>
<accession>A0A498DQN5</accession>
<evidence type="ECO:0000256" key="1">
    <source>
        <dbReference type="ARBA" id="ARBA00022741"/>
    </source>
</evidence>
<feature type="domain" description="G" evidence="3">
    <location>
        <begin position="31"/>
        <end position="138"/>
    </location>
</feature>
<dbReference type="GO" id="GO:0030488">
    <property type="term" value="P:tRNA methylation"/>
    <property type="evidence" value="ECO:0007669"/>
    <property type="project" value="TreeGrafter"/>
</dbReference>
<dbReference type="GO" id="GO:0005737">
    <property type="term" value="C:cytoplasm"/>
    <property type="evidence" value="ECO:0007669"/>
    <property type="project" value="TreeGrafter"/>
</dbReference>
<evidence type="ECO:0000259" key="3">
    <source>
        <dbReference type="Pfam" id="PF01926"/>
    </source>
</evidence>
<gene>
    <name evidence="4" type="ORF">D8M04_06195</name>
</gene>
<dbReference type="EMBL" id="RCHR01000002">
    <property type="protein sequence ID" value="RLL46789.1"/>
    <property type="molecule type" value="Genomic_DNA"/>
</dbReference>
<keyword evidence="1" id="KW-0547">Nucleotide-binding</keyword>
<dbReference type="CDD" id="cd00882">
    <property type="entry name" value="Ras_like_GTPase"/>
    <property type="match status" value="1"/>
</dbReference>
<dbReference type="InterPro" id="IPR005225">
    <property type="entry name" value="Small_GTP-bd"/>
</dbReference>
<keyword evidence="2" id="KW-0342">GTP-binding</keyword>
<keyword evidence="5" id="KW-1185">Reference proteome</keyword>
<evidence type="ECO:0000313" key="4">
    <source>
        <dbReference type="EMBL" id="RLL46789.1"/>
    </source>
</evidence>
<dbReference type="Gene3D" id="3.40.50.300">
    <property type="entry name" value="P-loop containing nucleotide triphosphate hydrolases"/>
    <property type="match status" value="1"/>
</dbReference>
<dbReference type="NCBIfam" id="TIGR00231">
    <property type="entry name" value="small_GTP"/>
    <property type="match status" value="1"/>
</dbReference>
<sequence length="336" mass="37069">MPVFDEKEFEQSYDEESQKVNAQEDAKILFAMIGHVNSGKSSTINQLIGDEVAHVGAKPGETIGIDFYQYTDAITFVDTPGLDDIISENSKATMKFYKDADVILFFLNAAGTVFSEGEKRTFELIRKENKNILFVLNKIDAAEDIPNLINYVKEHSGKEFKVIPISSKTGENIDRLRNEILDILEKKHKDIKFAKTIQAKSPIAKKWILGATTSATAIGAAPIPGSDFIPLTGIQVGLMIKLAALYDKPLSKKKAKELIIATITGNIGKTVFRQIVKFVPGAGSVAGGSVAGGMTLALGYAVKYAYEKDIELNVHSLRNLYEMFQQRNAKKQQKEK</sequence>
<dbReference type="InterPro" id="IPR027417">
    <property type="entry name" value="P-loop_NTPase"/>
</dbReference>
<dbReference type="Proteomes" id="UP000270219">
    <property type="component" value="Unassembled WGS sequence"/>
</dbReference>
<evidence type="ECO:0000256" key="2">
    <source>
        <dbReference type="ARBA" id="ARBA00023134"/>
    </source>
</evidence>
<evidence type="ECO:0000313" key="5">
    <source>
        <dbReference type="Proteomes" id="UP000270219"/>
    </source>
</evidence>
<dbReference type="GO" id="GO:0002098">
    <property type="term" value="P:tRNA wobble uridine modification"/>
    <property type="evidence" value="ECO:0007669"/>
    <property type="project" value="TreeGrafter"/>
</dbReference>
<dbReference type="PANTHER" id="PTHR42714:SF6">
    <property type="entry name" value="TRANSLATION INITIATION FACTOR IF-2"/>
    <property type="match status" value="1"/>
</dbReference>
<dbReference type="GO" id="GO:0005525">
    <property type="term" value="F:GTP binding"/>
    <property type="evidence" value="ECO:0007669"/>
    <property type="project" value="UniProtKB-KW"/>
</dbReference>
<dbReference type="PANTHER" id="PTHR42714">
    <property type="entry name" value="TRNA MODIFICATION GTPASE GTPBP3"/>
    <property type="match status" value="1"/>
</dbReference>
<dbReference type="SUPFAM" id="SSF52540">
    <property type="entry name" value="P-loop containing nucleoside triphosphate hydrolases"/>
    <property type="match status" value="1"/>
</dbReference>
<dbReference type="OrthoDB" id="2449499at2"/>
<comment type="caution">
    <text evidence="4">The sequence shown here is derived from an EMBL/GenBank/DDBJ whole genome shotgun (WGS) entry which is preliminary data.</text>
</comment>
<proteinExistence type="predicted"/>
<organism evidence="4 5">
    <name type="scientific">Oceanobacillus piezotolerans</name>
    <dbReference type="NCBI Taxonomy" id="2448030"/>
    <lineage>
        <taxon>Bacteria</taxon>
        <taxon>Bacillati</taxon>
        <taxon>Bacillota</taxon>
        <taxon>Bacilli</taxon>
        <taxon>Bacillales</taxon>
        <taxon>Bacillaceae</taxon>
        <taxon>Oceanobacillus</taxon>
    </lineage>
</organism>
<reference evidence="4 5" key="1">
    <citation type="submission" date="2018-10" db="EMBL/GenBank/DDBJ databases">
        <title>Oceanobacillus sp. YLB-02 draft genome.</title>
        <authorList>
            <person name="Yu L."/>
        </authorList>
    </citation>
    <scope>NUCLEOTIDE SEQUENCE [LARGE SCALE GENOMIC DNA]</scope>
    <source>
        <strain evidence="4 5">YLB-02</strain>
    </source>
</reference>
<name>A0A498DQN5_9BACI</name>
<dbReference type="InterPro" id="IPR006073">
    <property type="entry name" value="GTP-bd"/>
</dbReference>